<dbReference type="GO" id="GO:0030234">
    <property type="term" value="F:enzyme regulator activity"/>
    <property type="evidence" value="ECO:0007669"/>
    <property type="project" value="InterPro"/>
</dbReference>
<dbReference type="SUPFAM" id="SSF54913">
    <property type="entry name" value="GlnB-like"/>
    <property type="match status" value="1"/>
</dbReference>
<dbReference type="STRING" id="35818.HPU229336_06240"/>
<comment type="caution">
    <text evidence="1">The sequence shown here is derived from an EMBL/GenBank/DDBJ whole genome shotgun (WGS) entry which is preliminary data.</text>
</comment>
<reference evidence="1 2" key="1">
    <citation type="submission" date="2014-06" db="EMBL/GenBank/DDBJ databases">
        <title>Helicobacter pullorum isolates in fresh chicken meat - phenotypic and genotypic features.</title>
        <authorList>
            <person name="Borges V."/>
            <person name="Santos A."/>
            <person name="Correia C.B."/>
            <person name="Saraiva M."/>
            <person name="Menard A."/>
            <person name="Vieira L."/>
            <person name="Sampaio D.A."/>
            <person name="Gomes J.P."/>
            <person name="Oleastro M."/>
        </authorList>
    </citation>
    <scope>NUCLEOTIDE SEQUENCE [LARGE SCALE GENOMIC DNA]</scope>
    <source>
        <strain evidence="1 2">229334/12</strain>
    </source>
</reference>
<evidence type="ECO:0000313" key="1">
    <source>
        <dbReference type="EMBL" id="KPH54954.1"/>
    </source>
</evidence>
<dbReference type="AlphaFoldDB" id="A0A0N1EAK6"/>
<dbReference type="SMART" id="SM00938">
    <property type="entry name" value="P-II"/>
    <property type="match status" value="1"/>
</dbReference>
<accession>A0A0N1EAK6</accession>
<dbReference type="PROSITE" id="PS51343">
    <property type="entry name" value="PII_GLNB_DOM"/>
    <property type="match status" value="1"/>
</dbReference>
<protein>
    <submittedName>
        <fullName evidence="1">Nitrogen regulatory PII</fullName>
    </submittedName>
</protein>
<dbReference type="InterPro" id="IPR015867">
    <property type="entry name" value="N-reg_PII/ATP_PRibTrfase_C"/>
</dbReference>
<sequence length="115" mass="12702">MKKIYKVEIITRSEKLNILKDSLSQKGIKGMTVSNVMGAGNQKGKTEVYRGNEMTIDLLPKVRVEILSKESMVNEIVEVAKKCLNTGNVGDGKIIILPVSNVIRIRTNEEGTEAI</sequence>
<dbReference type="PRINTS" id="PR00340">
    <property type="entry name" value="PIIGLNB"/>
</dbReference>
<dbReference type="PATRIC" id="fig|35818.11.peg.2358"/>
<dbReference type="RefSeq" id="WP_054198611.1">
    <property type="nucleotide sequence ID" value="NZ_JNOC01000079.1"/>
</dbReference>
<evidence type="ECO:0000313" key="2">
    <source>
        <dbReference type="Proteomes" id="UP000037997"/>
    </source>
</evidence>
<dbReference type="PANTHER" id="PTHR30115">
    <property type="entry name" value="NITROGEN REGULATORY PROTEIN P-II"/>
    <property type="match status" value="1"/>
</dbReference>
<organism evidence="1 2">
    <name type="scientific">Helicobacter pullorum</name>
    <dbReference type="NCBI Taxonomy" id="35818"/>
    <lineage>
        <taxon>Bacteria</taxon>
        <taxon>Pseudomonadati</taxon>
        <taxon>Campylobacterota</taxon>
        <taxon>Epsilonproteobacteria</taxon>
        <taxon>Campylobacterales</taxon>
        <taxon>Helicobacteraceae</taxon>
        <taxon>Helicobacter</taxon>
    </lineage>
</organism>
<dbReference type="GO" id="GO:0006808">
    <property type="term" value="P:regulation of nitrogen utilization"/>
    <property type="evidence" value="ECO:0007669"/>
    <property type="project" value="InterPro"/>
</dbReference>
<dbReference type="PANTHER" id="PTHR30115:SF11">
    <property type="entry name" value="NITROGEN REGULATORY PROTEIN P-II HOMOLOG"/>
    <property type="match status" value="1"/>
</dbReference>
<dbReference type="Proteomes" id="UP000037997">
    <property type="component" value="Unassembled WGS sequence"/>
</dbReference>
<gene>
    <name evidence="1" type="ORF">HPU229334_11905</name>
</gene>
<dbReference type="InterPro" id="IPR002187">
    <property type="entry name" value="N-reg_PII"/>
</dbReference>
<dbReference type="Pfam" id="PF00543">
    <property type="entry name" value="P-II"/>
    <property type="match status" value="1"/>
</dbReference>
<dbReference type="GO" id="GO:0005829">
    <property type="term" value="C:cytosol"/>
    <property type="evidence" value="ECO:0007669"/>
    <property type="project" value="TreeGrafter"/>
</dbReference>
<proteinExistence type="predicted"/>
<dbReference type="GO" id="GO:0005524">
    <property type="term" value="F:ATP binding"/>
    <property type="evidence" value="ECO:0007669"/>
    <property type="project" value="TreeGrafter"/>
</dbReference>
<dbReference type="EMBL" id="JNOC01000079">
    <property type="protein sequence ID" value="KPH54954.1"/>
    <property type="molecule type" value="Genomic_DNA"/>
</dbReference>
<dbReference type="Gene3D" id="3.30.70.120">
    <property type="match status" value="1"/>
</dbReference>
<dbReference type="InterPro" id="IPR011322">
    <property type="entry name" value="N-reg_PII-like_a/b"/>
</dbReference>
<name>A0A0N1EAK6_9HELI</name>